<dbReference type="OrthoDB" id="2313477at2759"/>
<gene>
    <name evidence="1" type="ORF">C1645_171595</name>
</gene>
<dbReference type="AlphaFoldDB" id="A0A397TNW6"/>
<proteinExistence type="predicted"/>
<evidence type="ECO:0000313" key="2">
    <source>
        <dbReference type="Proteomes" id="UP000265703"/>
    </source>
</evidence>
<name>A0A397TNW6_9GLOM</name>
<sequence length="199" mass="23961">MKLICFNCHRSWNYNCYFRCWHYCNTKCLVVFDETEVLLRTSFKEYNLNRSDWKKFYLEYEKGGEKEAVSFFIDLHKVLFAKELSQREKKLKTLLDKLLRASRKKDASKYLKNWLENPEINIIFSIYLKEQPKLCLLLIEAGFIITEDVLLSALKINLNNKSLFNSYFQVLSIMLKKFNLYNEKKQQLVYVINEKNQES</sequence>
<comment type="caution">
    <text evidence="1">The sequence shown here is derived from an EMBL/GenBank/DDBJ whole genome shotgun (WGS) entry which is preliminary data.</text>
</comment>
<evidence type="ECO:0000313" key="1">
    <source>
        <dbReference type="EMBL" id="RIA99612.1"/>
    </source>
</evidence>
<protein>
    <submittedName>
        <fullName evidence="1">Uncharacterized protein</fullName>
    </submittedName>
</protein>
<organism evidence="1 2">
    <name type="scientific">Glomus cerebriforme</name>
    <dbReference type="NCBI Taxonomy" id="658196"/>
    <lineage>
        <taxon>Eukaryota</taxon>
        <taxon>Fungi</taxon>
        <taxon>Fungi incertae sedis</taxon>
        <taxon>Mucoromycota</taxon>
        <taxon>Glomeromycotina</taxon>
        <taxon>Glomeromycetes</taxon>
        <taxon>Glomerales</taxon>
        <taxon>Glomeraceae</taxon>
        <taxon>Glomus</taxon>
    </lineage>
</organism>
<dbReference type="EMBL" id="QKYT01000002">
    <property type="protein sequence ID" value="RIA99612.1"/>
    <property type="molecule type" value="Genomic_DNA"/>
</dbReference>
<accession>A0A397TNW6</accession>
<dbReference type="Proteomes" id="UP000265703">
    <property type="component" value="Unassembled WGS sequence"/>
</dbReference>
<reference evidence="1 2" key="1">
    <citation type="submission" date="2018-06" db="EMBL/GenBank/DDBJ databases">
        <title>Comparative genomics reveals the genomic features of Rhizophagus irregularis, R. cerebriforme, R. diaphanum and Gigaspora rosea, and their symbiotic lifestyle signature.</title>
        <authorList>
            <person name="Morin E."/>
            <person name="San Clemente H."/>
            <person name="Chen E.C.H."/>
            <person name="De La Providencia I."/>
            <person name="Hainaut M."/>
            <person name="Kuo A."/>
            <person name="Kohler A."/>
            <person name="Murat C."/>
            <person name="Tang N."/>
            <person name="Roy S."/>
            <person name="Loubradou J."/>
            <person name="Henrissat B."/>
            <person name="Grigoriev I.V."/>
            <person name="Corradi N."/>
            <person name="Roux C."/>
            <person name="Martin F.M."/>
        </authorList>
    </citation>
    <scope>NUCLEOTIDE SEQUENCE [LARGE SCALE GENOMIC DNA]</scope>
    <source>
        <strain evidence="1 2">DAOM 227022</strain>
    </source>
</reference>
<keyword evidence="2" id="KW-1185">Reference proteome</keyword>